<dbReference type="Pfam" id="PF02984">
    <property type="entry name" value="Cyclin_C"/>
    <property type="match status" value="1"/>
</dbReference>
<dbReference type="GeneID" id="106012287"/>
<feature type="non-terminal residue" evidence="3">
    <location>
        <position position="80"/>
    </location>
</feature>
<reference evidence="3" key="1">
    <citation type="submission" date="2025-08" db="UniProtKB">
        <authorList>
            <consortium name="RefSeq"/>
        </authorList>
    </citation>
    <scope>IDENTIFICATION</scope>
</reference>
<dbReference type="Proteomes" id="UP000694888">
    <property type="component" value="Unplaced"/>
</dbReference>
<organism evidence="2 3">
    <name type="scientific">Aplysia californica</name>
    <name type="common">California sea hare</name>
    <dbReference type="NCBI Taxonomy" id="6500"/>
    <lineage>
        <taxon>Eukaryota</taxon>
        <taxon>Metazoa</taxon>
        <taxon>Spiralia</taxon>
        <taxon>Lophotrochozoa</taxon>
        <taxon>Mollusca</taxon>
        <taxon>Gastropoda</taxon>
        <taxon>Heterobranchia</taxon>
        <taxon>Euthyneura</taxon>
        <taxon>Tectipleura</taxon>
        <taxon>Aplysiida</taxon>
        <taxon>Aplysioidea</taxon>
        <taxon>Aplysiidae</taxon>
        <taxon>Aplysia</taxon>
    </lineage>
</organism>
<dbReference type="Gene3D" id="1.10.472.10">
    <property type="entry name" value="Cyclin-like"/>
    <property type="match status" value="1"/>
</dbReference>
<accession>A0ABM1A3Q3</accession>
<proteinExistence type="predicted"/>
<dbReference type="SUPFAM" id="SSF47954">
    <property type="entry name" value="Cyclin-like"/>
    <property type="match status" value="1"/>
</dbReference>
<dbReference type="RefSeq" id="XP_012940209.2">
    <property type="nucleotide sequence ID" value="XM_013084755.2"/>
</dbReference>
<keyword evidence="2" id="KW-1185">Reference proteome</keyword>
<sequence>LFILDFRLNRPVCTTFLDRFLQVHHHPAQVDHLARYILDLTITAVAMVPVLPSLKAASALYLARMLLLDSWSPWSPALVF</sequence>
<feature type="non-terminal residue" evidence="3">
    <location>
        <position position="1"/>
    </location>
</feature>
<dbReference type="InterPro" id="IPR036915">
    <property type="entry name" value="Cyclin-like_sf"/>
</dbReference>
<protein>
    <submittedName>
        <fullName evidence="3">Cyclin-A3-3</fullName>
    </submittedName>
</protein>
<name>A0ABM1A3Q3_APLCA</name>
<evidence type="ECO:0000259" key="1">
    <source>
        <dbReference type="Pfam" id="PF02984"/>
    </source>
</evidence>
<gene>
    <name evidence="3" type="primary">LOC106012287</name>
</gene>
<feature type="domain" description="Cyclin C-terminal" evidence="1">
    <location>
        <begin position="11"/>
        <end position="79"/>
    </location>
</feature>
<dbReference type="InterPro" id="IPR004367">
    <property type="entry name" value="Cyclin_C-dom"/>
</dbReference>
<evidence type="ECO:0000313" key="2">
    <source>
        <dbReference type="Proteomes" id="UP000694888"/>
    </source>
</evidence>
<evidence type="ECO:0000313" key="3">
    <source>
        <dbReference type="RefSeq" id="XP_012940209.2"/>
    </source>
</evidence>